<dbReference type="CDD" id="cd04301">
    <property type="entry name" value="NAT_SF"/>
    <property type="match status" value="1"/>
</dbReference>
<dbReference type="InterPro" id="IPR051016">
    <property type="entry name" value="Diverse_Substrate_AcTransf"/>
</dbReference>
<organism evidence="4">
    <name type="scientific">freshwater metagenome</name>
    <dbReference type="NCBI Taxonomy" id="449393"/>
    <lineage>
        <taxon>unclassified sequences</taxon>
        <taxon>metagenomes</taxon>
        <taxon>ecological metagenomes</taxon>
    </lineage>
</organism>
<evidence type="ECO:0000313" key="4">
    <source>
        <dbReference type="EMBL" id="CAB4948277.1"/>
    </source>
</evidence>
<keyword evidence="2" id="KW-0012">Acyltransferase</keyword>
<evidence type="ECO:0000256" key="2">
    <source>
        <dbReference type="ARBA" id="ARBA00023315"/>
    </source>
</evidence>
<dbReference type="PANTHER" id="PTHR10545">
    <property type="entry name" value="DIAMINE N-ACETYLTRANSFERASE"/>
    <property type="match status" value="1"/>
</dbReference>
<name>A0A6J7JZ27_9ZZZZ</name>
<keyword evidence="1" id="KW-0808">Transferase</keyword>
<evidence type="ECO:0000256" key="1">
    <source>
        <dbReference type="ARBA" id="ARBA00022679"/>
    </source>
</evidence>
<reference evidence="4" key="1">
    <citation type="submission" date="2020-05" db="EMBL/GenBank/DDBJ databases">
        <authorList>
            <person name="Chiriac C."/>
            <person name="Salcher M."/>
            <person name="Ghai R."/>
            <person name="Kavagutti S V."/>
        </authorList>
    </citation>
    <scope>NUCLEOTIDE SEQUENCE</scope>
</reference>
<dbReference type="AlphaFoldDB" id="A0A6J7JZ27"/>
<dbReference type="Gene3D" id="3.40.630.30">
    <property type="match status" value="1"/>
</dbReference>
<evidence type="ECO:0000259" key="3">
    <source>
        <dbReference type="PROSITE" id="PS51186"/>
    </source>
</evidence>
<dbReference type="PANTHER" id="PTHR10545:SF42">
    <property type="entry name" value="ACETYLTRANSFERASE"/>
    <property type="match status" value="1"/>
</dbReference>
<feature type="domain" description="N-acetyltransferase" evidence="3">
    <location>
        <begin position="8"/>
        <end position="155"/>
    </location>
</feature>
<dbReference type="SUPFAM" id="SSF55729">
    <property type="entry name" value="Acyl-CoA N-acyltransferases (Nat)"/>
    <property type="match status" value="1"/>
</dbReference>
<proteinExistence type="predicted"/>
<dbReference type="PROSITE" id="PS51186">
    <property type="entry name" value="GNAT"/>
    <property type="match status" value="1"/>
</dbReference>
<dbReference type="EMBL" id="CAFBMK010000314">
    <property type="protein sequence ID" value="CAB4948277.1"/>
    <property type="molecule type" value="Genomic_DNA"/>
</dbReference>
<dbReference type="Pfam" id="PF00583">
    <property type="entry name" value="Acetyltransf_1"/>
    <property type="match status" value="1"/>
</dbReference>
<dbReference type="InterPro" id="IPR000182">
    <property type="entry name" value="GNAT_dom"/>
</dbReference>
<dbReference type="InterPro" id="IPR016181">
    <property type="entry name" value="Acyl_CoA_acyltransferase"/>
</dbReference>
<gene>
    <name evidence="4" type="ORF">UFOPK3564_03348</name>
</gene>
<sequence>MGGVPTAATVRPLRPDDHRAWAVLWAGYLRFYREDLAPDVTAETFRRLCAGTGGLFALVACDEGDAPVGLAHAVLHPSTWSTGGYCYLEDLFVEPSARGGDVARDLVEEVAAEAARRGATKLHWQTQAYNGRARSLYDALGHVSSSVIYERDLPG</sequence>
<dbReference type="GO" id="GO:0008080">
    <property type="term" value="F:N-acetyltransferase activity"/>
    <property type="evidence" value="ECO:0007669"/>
    <property type="project" value="TreeGrafter"/>
</dbReference>
<protein>
    <submittedName>
        <fullName evidence="4">Unannotated protein</fullName>
    </submittedName>
</protein>
<accession>A0A6J7JZ27</accession>